<feature type="transmembrane region" description="Helical" evidence="5">
    <location>
        <begin position="108"/>
        <end position="134"/>
    </location>
</feature>
<feature type="transmembrane region" description="Helical" evidence="5">
    <location>
        <begin position="310"/>
        <end position="330"/>
    </location>
</feature>
<protein>
    <recommendedName>
        <fullName evidence="6">G-protein coupled receptors family 1 profile domain-containing protein</fullName>
    </recommendedName>
</protein>
<keyword evidence="4 5" id="KW-0472">Membrane</keyword>
<feature type="transmembrane region" description="Helical" evidence="5">
    <location>
        <begin position="271"/>
        <end position="290"/>
    </location>
</feature>
<evidence type="ECO:0000256" key="4">
    <source>
        <dbReference type="ARBA" id="ARBA00023136"/>
    </source>
</evidence>
<dbReference type="CDD" id="cd00637">
    <property type="entry name" value="7tm_classA_rhodopsin-like"/>
    <property type="match status" value="1"/>
</dbReference>
<dbReference type="KEGG" id="aqu:105313133"/>
<proteinExistence type="predicted"/>
<dbReference type="PROSITE" id="PS50262">
    <property type="entry name" value="G_PROTEIN_RECEP_F1_2"/>
    <property type="match status" value="1"/>
</dbReference>
<sequence length="369" mass="41297">MDEQRLEYLEFYNQSCNVSTINSSSSFGPPIAVIRIIGSILSILGSTSIIIAVFLTGKLSNMEIHPLFSLAVGDFILSCLWLFGGSLWLDTYQDRYSDIHPGLGLCYILAISTTIVNMVTSFLTIVYSLHAFIVMRQLSKSRGHISRGRTCKQHLITAFVYLVAWSLPLLLVLPVTESMIGLDIANNACWCFIDFFNTRPGGGPNTEISDSDDLATIIAVYSGVTFVVTAIAIIALYAGTLHMARKVLKHQKTLNSEINSSKVIKKLAGRAAAFIIIYLICGLPFLAGAIDVWKENTPLHLLEKPDQTILFWQAIFGPLQGFLNAIVYGWSRPEFRRLFVTPCKKLRRRMRVKDTHVLIDSVEEYSYYH</sequence>
<dbReference type="OrthoDB" id="10070607at2759"/>
<feature type="transmembrane region" description="Helical" evidence="5">
    <location>
        <begin position="67"/>
        <end position="88"/>
    </location>
</feature>
<organism evidence="7">
    <name type="scientific">Amphimedon queenslandica</name>
    <name type="common">Sponge</name>
    <dbReference type="NCBI Taxonomy" id="400682"/>
    <lineage>
        <taxon>Eukaryota</taxon>
        <taxon>Metazoa</taxon>
        <taxon>Porifera</taxon>
        <taxon>Demospongiae</taxon>
        <taxon>Heteroscleromorpha</taxon>
        <taxon>Haplosclerida</taxon>
        <taxon>Niphatidae</taxon>
        <taxon>Amphimedon</taxon>
    </lineage>
</organism>
<dbReference type="GO" id="GO:0005886">
    <property type="term" value="C:plasma membrane"/>
    <property type="evidence" value="ECO:0007669"/>
    <property type="project" value="TreeGrafter"/>
</dbReference>
<dbReference type="EnsemblMetazoa" id="XM_011406313.2">
    <property type="protein sequence ID" value="XP_011404615.1"/>
    <property type="gene ID" value="LOC105313133"/>
</dbReference>
<evidence type="ECO:0000256" key="3">
    <source>
        <dbReference type="ARBA" id="ARBA00022989"/>
    </source>
</evidence>
<accession>A0A1X7UMS0</accession>
<dbReference type="SUPFAM" id="SSF81321">
    <property type="entry name" value="Family A G protein-coupled receptor-like"/>
    <property type="match status" value="1"/>
</dbReference>
<feature type="domain" description="G-protein coupled receptors family 1 profile" evidence="6">
    <location>
        <begin position="45"/>
        <end position="328"/>
    </location>
</feature>
<evidence type="ECO:0000256" key="2">
    <source>
        <dbReference type="ARBA" id="ARBA00022692"/>
    </source>
</evidence>
<evidence type="ECO:0000259" key="6">
    <source>
        <dbReference type="PROSITE" id="PS50262"/>
    </source>
</evidence>
<gene>
    <name evidence="7" type="primary">105313133</name>
</gene>
<evidence type="ECO:0000256" key="5">
    <source>
        <dbReference type="SAM" id="Phobius"/>
    </source>
</evidence>
<dbReference type="Gene3D" id="1.20.1070.10">
    <property type="entry name" value="Rhodopsin 7-helix transmembrane proteins"/>
    <property type="match status" value="1"/>
</dbReference>
<dbReference type="PANTHER" id="PTHR23112">
    <property type="entry name" value="G PROTEIN-COUPLED RECEPTOR 157-RELATED"/>
    <property type="match status" value="1"/>
</dbReference>
<dbReference type="InParanoid" id="A0A1X7UMS0"/>
<keyword evidence="2 5" id="KW-0812">Transmembrane</keyword>
<reference evidence="7" key="2">
    <citation type="submission" date="2017-05" db="UniProtKB">
        <authorList>
            <consortium name="EnsemblMetazoa"/>
        </authorList>
    </citation>
    <scope>IDENTIFICATION</scope>
</reference>
<evidence type="ECO:0000313" key="7">
    <source>
        <dbReference type="EnsemblMetazoa" id="Aqu2.1.28814_001"/>
    </source>
</evidence>
<evidence type="ECO:0000313" key="8">
    <source>
        <dbReference type="Proteomes" id="UP000007879"/>
    </source>
</evidence>
<name>A0A1X7UMS0_AMPQE</name>
<reference evidence="8" key="1">
    <citation type="journal article" date="2010" name="Nature">
        <title>The Amphimedon queenslandica genome and the evolution of animal complexity.</title>
        <authorList>
            <person name="Srivastava M."/>
            <person name="Simakov O."/>
            <person name="Chapman J."/>
            <person name="Fahey B."/>
            <person name="Gauthier M.E."/>
            <person name="Mitros T."/>
            <person name="Richards G.S."/>
            <person name="Conaco C."/>
            <person name="Dacre M."/>
            <person name="Hellsten U."/>
            <person name="Larroux C."/>
            <person name="Putnam N.H."/>
            <person name="Stanke M."/>
            <person name="Adamska M."/>
            <person name="Darling A."/>
            <person name="Degnan S.M."/>
            <person name="Oakley T.H."/>
            <person name="Plachetzki D.C."/>
            <person name="Zhai Y."/>
            <person name="Adamski M."/>
            <person name="Calcino A."/>
            <person name="Cummins S.F."/>
            <person name="Goodstein D.M."/>
            <person name="Harris C."/>
            <person name="Jackson D.J."/>
            <person name="Leys S.P."/>
            <person name="Shu S."/>
            <person name="Woodcroft B.J."/>
            <person name="Vervoort M."/>
            <person name="Kosik K.S."/>
            <person name="Manning G."/>
            <person name="Degnan B.M."/>
            <person name="Rokhsar D.S."/>
        </authorList>
    </citation>
    <scope>NUCLEOTIDE SEQUENCE [LARGE SCALE GENOMIC DNA]</scope>
</reference>
<dbReference type="AlphaFoldDB" id="A0A1X7UMS0"/>
<dbReference type="STRING" id="400682.A0A1X7UMS0"/>
<keyword evidence="8" id="KW-1185">Reference proteome</keyword>
<dbReference type="InterPro" id="IPR017452">
    <property type="entry name" value="GPCR_Rhodpsn_7TM"/>
</dbReference>
<dbReference type="EnsemblMetazoa" id="Aqu2.1.28814_001">
    <property type="protein sequence ID" value="Aqu2.1.28814_001"/>
    <property type="gene ID" value="Aqu2.1.28814"/>
</dbReference>
<feature type="transmembrane region" description="Helical" evidence="5">
    <location>
        <begin position="32"/>
        <end position="55"/>
    </location>
</feature>
<feature type="transmembrane region" description="Helical" evidence="5">
    <location>
        <begin position="214"/>
        <end position="239"/>
    </location>
</feature>
<evidence type="ECO:0000256" key="1">
    <source>
        <dbReference type="ARBA" id="ARBA00004141"/>
    </source>
</evidence>
<comment type="subcellular location">
    <subcellularLocation>
        <location evidence="1">Membrane</location>
        <topology evidence="1">Multi-pass membrane protein</topology>
    </subcellularLocation>
</comment>
<feature type="transmembrane region" description="Helical" evidence="5">
    <location>
        <begin position="155"/>
        <end position="173"/>
    </location>
</feature>
<dbReference type="Proteomes" id="UP000007879">
    <property type="component" value="Unassembled WGS sequence"/>
</dbReference>
<dbReference type="GO" id="GO:0007189">
    <property type="term" value="P:adenylate cyclase-activating G protein-coupled receptor signaling pathway"/>
    <property type="evidence" value="ECO:0007669"/>
    <property type="project" value="TreeGrafter"/>
</dbReference>
<dbReference type="GO" id="GO:0004930">
    <property type="term" value="F:G protein-coupled receptor activity"/>
    <property type="evidence" value="ECO:0007669"/>
    <property type="project" value="TreeGrafter"/>
</dbReference>
<dbReference type="PANTHER" id="PTHR23112:SF0">
    <property type="entry name" value="TRANSMEMBRANE PROTEIN 116"/>
    <property type="match status" value="1"/>
</dbReference>
<keyword evidence="3 5" id="KW-1133">Transmembrane helix</keyword>